<gene>
    <name evidence="1" type="ORF">PTE30175_01411</name>
</gene>
<name>A0A5E4TNV7_9BURK</name>
<sequence>MKMKRPVQSTKCTGRYFNEALSALSAFCAATYAVTSSSAG</sequence>
<evidence type="ECO:0000313" key="1">
    <source>
        <dbReference type="EMBL" id="VVD88274.1"/>
    </source>
</evidence>
<dbReference type="EMBL" id="CABPRZ010000005">
    <property type="protein sequence ID" value="VVD88274.1"/>
    <property type="molecule type" value="Genomic_DNA"/>
</dbReference>
<evidence type="ECO:0000313" key="2">
    <source>
        <dbReference type="Proteomes" id="UP000414233"/>
    </source>
</evidence>
<keyword evidence="2" id="KW-1185">Reference proteome</keyword>
<organism evidence="1 2">
    <name type="scientific">Pandoraea terrae</name>
    <dbReference type="NCBI Taxonomy" id="1537710"/>
    <lineage>
        <taxon>Bacteria</taxon>
        <taxon>Pseudomonadati</taxon>
        <taxon>Pseudomonadota</taxon>
        <taxon>Betaproteobacteria</taxon>
        <taxon>Burkholderiales</taxon>
        <taxon>Burkholderiaceae</taxon>
        <taxon>Pandoraea</taxon>
    </lineage>
</organism>
<protein>
    <submittedName>
        <fullName evidence="1">Uncharacterized protein</fullName>
    </submittedName>
</protein>
<accession>A0A5E4TNV7</accession>
<reference evidence="1 2" key="1">
    <citation type="submission" date="2019-08" db="EMBL/GenBank/DDBJ databases">
        <authorList>
            <person name="Peeters C."/>
        </authorList>
    </citation>
    <scope>NUCLEOTIDE SEQUENCE [LARGE SCALE GENOMIC DNA]</scope>
    <source>
        <strain evidence="1 2">LMG 30175</strain>
    </source>
</reference>
<dbReference type="AlphaFoldDB" id="A0A5E4TNV7"/>
<proteinExistence type="predicted"/>
<dbReference type="Proteomes" id="UP000414233">
    <property type="component" value="Unassembled WGS sequence"/>
</dbReference>